<dbReference type="EMBL" id="JH159156">
    <property type="protein sequence ID" value="EGZ13844.1"/>
    <property type="molecule type" value="Genomic_DNA"/>
</dbReference>
<dbReference type="SMR" id="G4ZRN5"/>
<proteinExistence type="predicted"/>
<dbReference type="RefSeq" id="XP_009531273.1">
    <property type="nucleotide sequence ID" value="XM_009532978.1"/>
</dbReference>
<dbReference type="SUPFAM" id="SSF140860">
    <property type="entry name" value="Pseudo ankyrin repeat-like"/>
    <property type="match status" value="1"/>
</dbReference>
<dbReference type="KEGG" id="psoj:PHYSODRAFT_303235"/>
<sequence>MLQTVFELRPYFLHDCLRCLAKIACSVGNTAILDWVSQFGIELRSTQPIREAVSRGDVKLLQWFFENEFEVTNPKLLELAVQGSQLEVVRWLSTHGYTVNSLALTRIAGEEMYSRYTDTPVLRWVVENGPPLDLPTATALVLEYRHIEIAWWASEDIRKHLVLKALETDDRRVVWWNLARTHFQDEGTQQSIREAIQCCQGYTKQWFEKNMREVVGCSWYFLTSIHQALRGVR</sequence>
<dbReference type="AlphaFoldDB" id="G4ZRN5"/>
<evidence type="ECO:0000313" key="2">
    <source>
        <dbReference type="Proteomes" id="UP000002640"/>
    </source>
</evidence>
<dbReference type="Gene3D" id="1.25.40.20">
    <property type="entry name" value="Ankyrin repeat-containing domain"/>
    <property type="match status" value="1"/>
</dbReference>
<evidence type="ECO:0000313" key="1">
    <source>
        <dbReference type="EMBL" id="EGZ13844.1"/>
    </source>
</evidence>
<accession>G4ZRN5</accession>
<protein>
    <submittedName>
        <fullName evidence="1">Uncharacterized protein</fullName>
    </submittedName>
</protein>
<keyword evidence="2" id="KW-1185">Reference proteome</keyword>
<dbReference type="Proteomes" id="UP000002640">
    <property type="component" value="Unassembled WGS sequence"/>
</dbReference>
<reference evidence="1 2" key="1">
    <citation type="journal article" date="2006" name="Science">
        <title>Phytophthora genome sequences uncover evolutionary origins and mechanisms of pathogenesis.</title>
        <authorList>
            <person name="Tyler B.M."/>
            <person name="Tripathy S."/>
            <person name="Zhang X."/>
            <person name="Dehal P."/>
            <person name="Jiang R.H."/>
            <person name="Aerts A."/>
            <person name="Arredondo F.D."/>
            <person name="Baxter L."/>
            <person name="Bensasson D."/>
            <person name="Beynon J.L."/>
            <person name="Chapman J."/>
            <person name="Damasceno C.M."/>
            <person name="Dorrance A.E."/>
            <person name="Dou D."/>
            <person name="Dickerman A.W."/>
            <person name="Dubchak I.L."/>
            <person name="Garbelotto M."/>
            <person name="Gijzen M."/>
            <person name="Gordon S.G."/>
            <person name="Govers F."/>
            <person name="Grunwald N.J."/>
            <person name="Huang W."/>
            <person name="Ivors K.L."/>
            <person name="Jones R.W."/>
            <person name="Kamoun S."/>
            <person name="Krampis K."/>
            <person name="Lamour K.H."/>
            <person name="Lee M.K."/>
            <person name="McDonald W.H."/>
            <person name="Medina M."/>
            <person name="Meijer H.J."/>
            <person name="Nordberg E.K."/>
            <person name="Maclean D.J."/>
            <person name="Ospina-Giraldo M.D."/>
            <person name="Morris P.F."/>
            <person name="Phuntumart V."/>
            <person name="Putnam N.H."/>
            <person name="Rash S."/>
            <person name="Rose J.K."/>
            <person name="Sakihama Y."/>
            <person name="Salamov A.A."/>
            <person name="Savidor A."/>
            <person name="Scheuring C.F."/>
            <person name="Smith B.M."/>
            <person name="Sobral B.W."/>
            <person name="Terry A."/>
            <person name="Torto-Alalibo T.A."/>
            <person name="Win J."/>
            <person name="Xu Z."/>
            <person name="Zhang H."/>
            <person name="Grigoriev I.V."/>
            <person name="Rokhsar D.S."/>
            <person name="Boore J.L."/>
        </authorList>
    </citation>
    <scope>NUCLEOTIDE SEQUENCE [LARGE SCALE GENOMIC DNA]</scope>
    <source>
        <strain evidence="1 2">P6497</strain>
    </source>
</reference>
<dbReference type="GeneID" id="20642249"/>
<name>G4ZRN5_PHYSP</name>
<dbReference type="InterPro" id="IPR036770">
    <property type="entry name" value="Ankyrin_rpt-contain_sf"/>
</dbReference>
<dbReference type="InParanoid" id="G4ZRN5"/>
<gene>
    <name evidence="1" type="ORF">PHYSODRAFT_303235</name>
</gene>
<organism evidence="1 2">
    <name type="scientific">Phytophthora sojae (strain P6497)</name>
    <name type="common">Soybean stem and root rot agent</name>
    <name type="synonym">Phytophthora megasperma f. sp. glycines</name>
    <dbReference type="NCBI Taxonomy" id="1094619"/>
    <lineage>
        <taxon>Eukaryota</taxon>
        <taxon>Sar</taxon>
        <taxon>Stramenopiles</taxon>
        <taxon>Oomycota</taxon>
        <taxon>Peronosporomycetes</taxon>
        <taxon>Peronosporales</taxon>
        <taxon>Peronosporaceae</taxon>
        <taxon>Phytophthora</taxon>
    </lineage>
</organism>